<dbReference type="EMBL" id="BAAASR010000021">
    <property type="protein sequence ID" value="GAA2503259.1"/>
    <property type="molecule type" value="Genomic_DNA"/>
</dbReference>
<dbReference type="Proteomes" id="UP001499942">
    <property type="component" value="Unassembled WGS sequence"/>
</dbReference>
<feature type="compositionally biased region" description="Gly residues" evidence="1">
    <location>
        <begin position="26"/>
        <end position="39"/>
    </location>
</feature>
<evidence type="ECO:0000313" key="3">
    <source>
        <dbReference type="Proteomes" id="UP001499942"/>
    </source>
</evidence>
<accession>A0ABN3ML87</accession>
<reference evidence="2 3" key="1">
    <citation type="journal article" date="2019" name="Int. J. Syst. Evol. Microbiol.">
        <title>The Global Catalogue of Microorganisms (GCM) 10K type strain sequencing project: providing services to taxonomists for standard genome sequencing and annotation.</title>
        <authorList>
            <consortium name="The Broad Institute Genomics Platform"/>
            <consortium name="The Broad Institute Genome Sequencing Center for Infectious Disease"/>
            <person name="Wu L."/>
            <person name="Ma J."/>
        </authorList>
    </citation>
    <scope>NUCLEOTIDE SEQUENCE [LARGE SCALE GENOMIC DNA]</scope>
    <source>
        <strain evidence="2 3">JCM 5062</strain>
    </source>
</reference>
<feature type="compositionally biased region" description="Low complexity" evidence="1">
    <location>
        <begin position="1"/>
        <end position="25"/>
    </location>
</feature>
<comment type="caution">
    <text evidence="2">The sequence shown here is derived from an EMBL/GenBank/DDBJ whole genome shotgun (WGS) entry which is preliminary data.</text>
</comment>
<evidence type="ECO:0000313" key="2">
    <source>
        <dbReference type="EMBL" id="GAA2503259.1"/>
    </source>
</evidence>
<protein>
    <submittedName>
        <fullName evidence="2">Uncharacterized protein</fullName>
    </submittedName>
</protein>
<feature type="region of interest" description="Disordered" evidence="1">
    <location>
        <begin position="1"/>
        <end position="39"/>
    </location>
</feature>
<proteinExistence type="predicted"/>
<gene>
    <name evidence="2" type="ORF">GCM10010393_39640</name>
</gene>
<evidence type="ECO:0000256" key="1">
    <source>
        <dbReference type="SAM" id="MobiDB-lite"/>
    </source>
</evidence>
<organism evidence="2 3">
    <name type="scientific">Streptomyces gobitricini</name>
    <dbReference type="NCBI Taxonomy" id="68211"/>
    <lineage>
        <taxon>Bacteria</taxon>
        <taxon>Bacillati</taxon>
        <taxon>Actinomycetota</taxon>
        <taxon>Actinomycetes</taxon>
        <taxon>Kitasatosporales</taxon>
        <taxon>Streptomycetaceae</taxon>
        <taxon>Streptomyces</taxon>
    </lineage>
</organism>
<keyword evidence="3" id="KW-1185">Reference proteome</keyword>
<name>A0ABN3ML87_9ACTN</name>
<sequence length="80" mass="7838">MSAGAWAEARPAAGAEAGPEGAAECGSGGRRPGRAAGGRGRVSDMLAAWAACRVSIRGARSLAGVGPVERLSEGFGLTRG</sequence>